<comment type="caution">
    <text evidence="2">The sequence shown here is derived from an EMBL/GenBank/DDBJ whole genome shotgun (WGS) entry which is preliminary data.</text>
</comment>
<feature type="compositionally biased region" description="Polar residues" evidence="1">
    <location>
        <begin position="86"/>
        <end position="100"/>
    </location>
</feature>
<reference evidence="2" key="1">
    <citation type="journal article" date="2023" name="DNA Res.">
        <title>Chromosome-level genome assembly of Phrynocephalus forsythii using third-generation DNA sequencing and Hi-C analysis.</title>
        <authorList>
            <person name="Qi Y."/>
            <person name="Zhao W."/>
            <person name="Zhao Y."/>
            <person name="Niu C."/>
            <person name="Cao S."/>
            <person name="Zhang Y."/>
        </authorList>
    </citation>
    <scope>NUCLEOTIDE SEQUENCE</scope>
    <source>
        <tissue evidence="2">Muscle</tissue>
    </source>
</reference>
<dbReference type="Proteomes" id="UP001142489">
    <property type="component" value="Unassembled WGS sequence"/>
</dbReference>
<proteinExistence type="predicted"/>
<feature type="region of interest" description="Disordered" evidence="1">
    <location>
        <begin position="23"/>
        <end position="159"/>
    </location>
</feature>
<evidence type="ECO:0000256" key="1">
    <source>
        <dbReference type="SAM" id="MobiDB-lite"/>
    </source>
</evidence>
<evidence type="ECO:0000313" key="2">
    <source>
        <dbReference type="EMBL" id="KAJ7308832.1"/>
    </source>
</evidence>
<accession>A0A9Q0XBF1</accession>
<sequence length="159" mass="17065">MTICQKKLREVMESLCRTERILDEAEAGTQLRQPLLGTPEEPPRLSPPLRDRSGKPPETRARITARAKAPRAGATLGPKHAGGPKTQEQNQTTSFCTQACPSGGGSTPSPSRDKGALLETKGESPPVSQPRGNPGVFERHKPPGFISAQQPMPRALSLK</sequence>
<evidence type="ECO:0000313" key="3">
    <source>
        <dbReference type="Proteomes" id="UP001142489"/>
    </source>
</evidence>
<keyword evidence="3" id="KW-1185">Reference proteome</keyword>
<organism evidence="2 3">
    <name type="scientific">Phrynocephalus forsythii</name>
    <dbReference type="NCBI Taxonomy" id="171643"/>
    <lineage>
        <taxon>Eukaryota</taxon>
        <taxon>Metazoa</taxon>
        <taxon>Chordata</taxon>
        <taxon>Craniata</taxon>
        <taxon>Vertebrata</taxon>
        <taxon>Euteleostomi</taxon>
        <taxon>Lepidosauria</taxon>
        <taxon>Squamata</taxon>
        <taxon>Bifurcata</taxon>
        <taxon>Unidentata</taxon>
        <taxon>Episquamata</taxon>
        <taxon>Toxicofera</taxon>
        <taxon>Iguania</taxon>
        <taxon>Acrodonta</taxon>
        <taxon>Agamidae</taxon>
        <taxon>Agaminae</taxon>
        <taxon>Phrynocephalus</taxon>
    </lineage>
</organism>
<dbReference type="AlphaFoldDB" id="A0A9Q0XBF1"/>
<feature type="compositionally biased region" description="Basic and acidic residues" evidence="1">
    <location>
        <begin position="111"/>
        <end position="122"/>
    </location>
</feature>
<feature type="compositionally biased region" description="Basic and acidic residues" evidence="1">
    <location>
        <begin position="49"/>
        <end position="61"/>
    </location>
</feature>
<name>A0A9Q0XBF1_9SAUR</name>
<protein>
    <submittedName>
        <fullName evidence="2">Uncharacterized protein</fullName>
    </submittedName>
</protein>
<gene>
    <name evidence="2" type="ORF">JRQ81_008102</name>
</gene>
<dbReference type="EMBL" id="JAPFRF010000017">
    <property type="protein sequence ID" value="KAJ7308832.1"/>
    <property type="molecule type" value="Genomic_DNA"/>
</dbReference>